<organism evidence="2 3">
    <name type="scientific">Ferrimonas marina</name>
    <dbReference type="NCBI Taxonomy" id="299255"/>
    <lineage>
        <taxon>Bacteria</taxon>
        <taxon>Pseudomonadati</taxon>
        <taxon>Pseudomonadota</taxon>
        <taxon>Gammaproteobacteria</taxon>
        <taxon>Alteromonadales</taxon>
        <taxon>Ferrimonadaceae</taxon>
        <taxon>Ferrimonas</taxon>
    </lineage>
</organism>
<reference evidence="2 3" key="1">
    <citation type="submission" date="2016-11" db="EMBL/GenBank/DDBJ databases">
        <authorList>
            <person name="Jaros S."/>
            <person name="Januszkiewicz K."/>
            <person name="Wedrychowicz H."/>
        </authorList>
    </citation>
    <scope>NUCLEOTIDE SEQUENCE [LARGE SCALE GENOMIC DNA]</scope>
    <source>
        <strain evidence="2 3">DSM 16917</strain>
    </source>
</reference>
<keyword evidence="1" id="KW-0812">Transmembrane</keyword>
<keyword evidence="3" id="KW-1185">Reference proteome</keyword>
<accession>A0A1M5Z4N3</accession>
<gene>
    <name evidence="2" type="ORF">SAMN02745129_4584</name>
</gene>
<name>A0A1M5Z4N3_9GAMM</name>
<sequence>MLLATGLNVVGLVGVVGGNIPGAPWLLLMGVVLSADPWLRQISGHGWWGLLRSGKARRVGG</sequence>
<feature type="transmembrane region" description="Helical" evidence="1">
    <location>
        <begin position="12"/>
        <end position="33"/>
    </location>
</feature>
<keyword evidence="1" id="KW-0472">Membrane</keyword>
<dbReference type="Proteomes" id="UP000184268">
    <property type="component" value="Unassembled WGS sequence"/>
</dbReference>
<evidence type="ECO:0000313" key="3">
    <source>
        <dbReference type="Proteomes" id="UP000184268"/>
    </source>
</evidence>
<dbReference type="AlphaFoldDB" id="A0A1M5Z4N3"/>
<keyword evidence="1" id="KW-1133">Transmembrane helix</keyword>
<proteinExistence type="predicted"/>
<dbReference type="STRING" id="299255.SAMN02745129_4584"/>
<dbReference type="EMBL" id="FQXG01000009">
    <property type="protein sequence ID" value="SHI18843.1"/>
    <property type="molecule type" value="Genomic_DNA"/>
</dbReference>
<evidence type="ECO:0000256" key="1">
    <source>
        <dbReference type="SAM" id="Phobius"/>
    </source>
</evidence>
<protein>
    <submittedName>
        <fullName evidence="2">Uncharacterized protein</fullName>
    </submittedName>
</protein>
<evidence type="ECO:0000313" key="2">
    <source>
        <dbReference type="EMBL" id="SHI18843.1"/>
    </source>
</evidence>